<evidence type="ECO:0000256" key="1">
    <source>
        <dbReference type="PROSITE-ProRule" id="PRU00708"/>
    </source>
</evidence>
<reference evidence="3" key="1">
    <citation type="submission" date="2023-01" db="EMBL/GenBank/DDBJ databases">
        <title>Key to firefly adult light organ development and bioluminescence: homeobox transcription factors regulate luciferase expression and transportation to peroxisome.</title>
        <authorList>
            <person name="Fu X."/>
        </authorList>
    </citation>
    <scope>NUCLEOTIDE SEQUENCE [LARGE SCALE GENOMIC DNA]</scope>
</reference>
<dbReference type="GO" id="GO:0042780">
    <property type="term" value="P:tRNA 3'-end processing"/>
    <property type="evidence" value="ECO:0007669"/>
    <property type="project" value="TreeGrafter"/>
</dbReference>
<dbReference type="GO" id="GO:0005759">
    <property type="term" value="C:mitochondrial matrix"/>
    <property type="evidence" value="ECO:0007669"/>
    <property type="project" value="TreeGrafter"/>
</dbReference>
<proteinExistence type="predicted"/>
<comment type="caution">
    <text evidence="2">The sequence shown here is derived from an EMBL/GenBank/DDBJ whole genome shotgun (WGS) entry which is preliminary data.</text>
</comment>
<evidence type="ECO:0008006" key="4">
    <source>
        <dbReference type="Google" id="ProtNLM"/>
    </source>
</evidence>
<dbReference type="Gene3D" id="1.25.40.10">
    <property type="entry name" value="Tetratricopeptide repeat domain"/>
    <property type="match status" value="3"/>
</dbReference>
<dbReference type="PANTHER" id="PTHR24014:SF6">
    <property type="entry name" value="PENTATRICOPEPTIDE REPEAT-CONTAINING PROTEIN 1, MITOCHONDRIAL"/>
    <property type="match status" value="1"/>
</dbReference>
<dbReference type="Pfam" id="PF13041">
    <property type="entry name" value="PPR_2"/>
    <property type="match status" value="2"/>
</dbReference>
<dbReference type="EMBL" id="JARPUR010000004">
    <property type="protein sequence ID" value="KAK4876562.1"/>
    <property type="molecule type" value="Genomic_DNA"/>
</dbReference>
<dbReference type="NCBIfam" id="TIGR00756">
    <property type="entry name" value="PPR"/>
    <property type="match status" value="2"/>
</dbReference>
<dbReference type="PANTHER" id="PTHR24014">
    <property type="entry name" value="2-OXOGLUTARATE AND IRON-DEPENDENT OXYGENASE DOMAIN-CONTAINING PROTEIN 2"/>
    <property type="match status" value="1"/>
</dbReference>
<keyword evidence="3" id="KW-1185">Reference proteome</keyword>
<accession>A0AAN7PV02</accession>
<dbReference type="PROSITE" id="PS51375">
    <property type="entry name" value="PPR"/>
    <property type="match status" value="2"/>
</dbReference>
<feature type="repeat" description="PPR" evidence="1">
    <location>
        <begin position="209"/>
        <end position="243"/>
    </location>
</feature>
<protein>
    <recommendedName>
        <fullName evidence="4">Pentatricopeptide repeat-containing protein 1</fullName>
    </recommendedName>
</protein>
<dbReference type="InterPro" id="IPR011990">
    <property type="entry name" value="TPR-like_helical_dom_sf"/>
</dbReference>
<organism evidence="2 3">
    <name type="scientific">Aquatica leii</name>
    <dbReference type="NCBI Taxonomy" id="1421715"/>
    <lineage>
        <taxon>Eukaryota</taxon>
        <taxon>Metazoa</taxon>
        <taxon>Ecdysozoa</taxon>
        <taxon>Arthropoda</taxon>
        <taxon>Hexapoda</taxon>
        <taxon>Insecta</taxon>
        <taxon>Pterygota</taxon>
        <taxon>Neoptera</taxon>
        <taxon>Endopterygota</taxon>
        <taxon>Coleoptera</taxon>
        <taxon>Polyphaga</taxon>
        <taxon>Elateriformia</taxon>
        <taxon>Elateroidea</taxon>
        <taxon>Lampyridae</taxon>
        <taxon>Luciolinae</taxon>
        <taxon>Aquatica</taxon>
    </lineage>
</organism>
<evidence type="ECO:0000313" key="3">
    <source>
        <dbReference type="Proteomes" id="UP001353858"/>
    </source>
</evidence>
<dbReference type="GO" id="GO:0000049">
    <property type="term" value="F:tRNA binding"/>
    <property type="evidence" value="ECO:0007669"/>
    <property type="project" value="TreeGrafter"/>
</dbReference>
<sequence>MFSRIIKRLPNRHYTDLRNVLYCICNTTKSNQFNTYRLIHAQAQASSTLTEKEFLVKLRNDPDKFGHQLEDDAKIESSDLEERKFLEEKPMSFQQLSTKQYADIIKSYLRKRKIKEAIDVVEVRMLKEDKVKPENYLYNLLIGACGRVGYTKKAFMLYNEMKRRSLKVTPGTYTALFNACANSPWPTTDGLTRAKGLLDSMKEKMYVPNVTNYNAMIKAFGRCGDLNLAFSLVDEMVARKLLIKDDTLNFLLQACITDKEAGFRHALLVWRKFIEKRITPSVYSYNLMLRCIRECGLGDITITNDVINNLLLAPKTKVPLLEPTTNDMFLGRQLALPEDDLNRPNLMAVIPRLGNILSLSEVVKPEDRLLLVGGCSGFLKNMNENNCSPDIKTFTQLLDNVPTTLAAEADLVKALKQYKLKPDIDFFNMLIKKRCMRFDYKGAKEALEMLKTEGYRPNIITYGVLSLSCKKREEAIELLEGMMQHKYRVNIEILGAMLKQACFHNNFQYVLYLMQTCIREGIDPDKKFMSTLEEFKKKCKVICNEKENSEFKSSSFHKNYKLFKMEYREWCGEVKVQDEDTHPWQQYRQTSETDSRHYVDKESKSRFRPVHNSLFKHKSVVRNITK</sequence>
<dbReference type="Proteomes" id="UP001353858">
    <property type="component" value="Unassembled WGS sequence"/>
</dbReference>
<gene>
    <name evidence="2" type="ORF">RN001_009068</name>
</gene>
<feature type="repeat" description="PPR" evidence="1">
    <location>
        <begin position="134"/>
        <end position="168"/>
    </location>
</feature>
<dbReference type="InterPro" id="IPR002885">
    <property type="entry name" value="PPR_rpt"/>
</dbReference>
<dbReference type="AlphaFoldDB" id="A0AAN7PV02"/>
<evidence type="ECO:0000313" key="2">
    <source>
        <dbReference type="EMBL" id="KAK4876562.1"/>
    </source>
</evidence>
<dbReference type="Pfam" id="PF13812">
    <property type="entry name" value="PPR_3"/>
    <property type="match status" value="1"/>
</dbReference>
<name>A0AAN7PV02_9COLE</name>